<dbReference type="AlphaFoldDB" id="A0A2T9Y0D9"/>
<evidence type="ECO:0000256" key="11">
    <source>
        <dbReference type="ARBA" id="ARBA00029433"/>
    </source>
</evidence>
<dbReference type="FunFam" id="2.30.30.40:FF:000072">
    <property type="entry name" value="Unconventional Myosin IB"/>
    <property type="match status" value="1"/>
</dbReference>
<evidence type="ECO:0000256" key="7">
    <source>
        <dbReference type="ARBA" id="ARBA00022448"/>
    </source>
</evidence>
<feature type="region of interest" description="Disordered" evidence="13">
    <location>
        <begin position="135"/>
        <end position="158"/>
    </location>
</feature>
<dbReference type="SUPFAM" id="SSF89009">
    <property type="entry name" value="GAT-like domain"/>
    <property type="match status" value="1"/>
</dbReference>
<comment type="subcellular location">
    <subcellularLocation>
        <location evidence="11">Endomembrane system</location>
        <topology evidence="11">Peripheral membrane protein</topology>
        <orientation evidence="11">Cytoplasmic side</orientation>
    </subcellularLocation>
    <subcellularLocation>
        <location evidence="2">Endosome membrane</location>
    </subcellularLocation>
</comment>
<evidence type="ECO:0000256" key="8">
    <source>
        <dbReference type="ARBA" id="ARBA00022753"/>
    </source>
</evidence>
<evidence type="ECO:0000256" key="6">
    <source>
        <dbReference type="ARBA" id="ARBA00022443"/>
    </source>
</evidence>
<feature type="compositionally biased region" description="Low complexity" evidence="13">
    <location>
        <begin position="535"/>
        <end position="549"/>
    </location>
</feature>
<evidence type="ECO:0000256" key="10">
    <source>
        <dbReference type="ARBA" id="ARBA00023136"/>
    </source>
</evidence>
<dbReference type="SMART" id="SM00326">
    <property type="entry name" value="SH3"/>
    <property type="match status" value="1"/>
</dbReference>
<dbReference type="GO" id="GO:0043130">
    <property type="term" value="F:ubiquitin binding"/>
    <property type="evidence" value="ECO:0007669"/>
    <property type="project" value="InterPro"/>
</dbReference>
<protein>
    <recommendedName>
        <fullName evidence="4">Class E vacuolar protein-sorting machinery protein HSE1</fullName>
    </recommendedName>
    <alternativeName>
        <fullName evidence="5">Class E vacuolar protein-sorting machinery protein hse1</fullName>
    </alternativeName>
</protein>
<dbReference type="Pfam" id="PF03127">
    <property type="entry name" value="GAT"/>
    <property type="match status" value="1"/>
</dbReference>
<dbReference type="CDD" id="cd16978">
    <property type="entry name" value="VHS_HSE1"/>
    <property type="match status" value="1"/>
</dbReference>
<feature type="region of interest" description="Disordered" evidence="13">
    <location>
        <begin position="495"/>
        <end position="549"/>
    </location>
</feature>
<keyword evidence="10" id="KW-0472">Membrane</keyword>
<dbReference type="InterPro" id="IPR001452">
    <property type="entry name" value="SH3_domain"/>
</dbReference>
<dbReference type="PROSITE" id="PS50179">
    <property type="entry name" value="VHS"/>
    <property type="match status" value="1"/>
</dbReference>
<gene>
    <name evidence="16" type="ORF">BB559_006803</name>
</gene>
<dbReference type="Gene3D" id="1.20.5.1940">
    <property type="match status" value="1"/>
</dbReference>
<dbReference type="Gene3D" id="2.30.30.40">
    <property type="entry name" value="SH3 Domains"/>
    <property type="match status" value="1"/>
</dbReference>
<evidence type="ECO:0000256" key="5">
    <source>
        <dbReference type="ARBA" id="ARBA00018978"/>
    </source>
</evidence>
<dbReference type="Gene3D" id="1.25.40.90">
    <property type="match status" value="1"/>
</dbReference>
<comment type="similarity">
    <text evidence="3">Belongs to the STAM family.</text>
</comment>
<organism evidence="16 17">
    <name type="scientific">Furculomyces boomerangus</name>
    <dbReference type="NCBI Taxonomy" id="61424"/>
    <lineage>
        <taxon>Eukaryota</taxon>
        <taxon>Fungi</taxon>
        <taxon>Fungi incertae sedis</taxon>
        <taxon>Zoopagomycota</taxon>
        <taxon>Kickxellomycotina</taxon>
        <taxon>Harpellomycetes</taxon>
        <taxon>Harpellales</taxon>
        <taxon>Harpellaceae</taxon>
        <taxon>Furculomyces</taxon>
    </lineage>
</organism>
<dbReference type="PROSITE" id="PS50002">
    <property type="entry name" value="SH3"/>
    <property type="match status" value="1"/>
</dbReference>
<dbReference type="InterPro" id="IPR036028">
    <property type="entry name" value="SH3-like_dom_sf"/>
</dbReference>
<evidence type="ECO:0000256" key="12">
    <source>
        <dbReference type="PROSITE-ProRule" id="PRU00192"/>
    </source>
</evidence>
<dbReference type="EMBL" id="MBFT01001025">
    <property type="protein sequence ID" value="PVU85826.1"/>
    <property type="molecule type" value="Genomic_DNA"/>
</dbReference>
<dbReference type="STRING" id="61424.A0A2T9Y0D9"/>
<feature type="compositionally biased region" description="Low complexity" evidence="13">
    <location>
        <begin position="495"/>
        <end position="508"/>
    </location>
</feature>
<feature type="compositionally biased region" description="Polar residues" evidence="13">
    <location>
        <begin position="518"/>
        <end position="534"/>
    </location>
</feature>
<accession>A0A2T9Y0D9</accession>
<dbReference type="InterPro" id="IPR004152">
    <property type="entry name" value="GAT_dom"/>
</dbReference>
<keyword evidence="8" id="KW-0967">Endosome</keyword>
<comment type="function">
    <text evidence="1">Component of the ESCRT-0 complex which is the sorting receptor for ubiquitinated cargo proteins at the multivesicular body (MVB).</text>
</comment>
<dbReference type="GO" id="GO:0035091">
    <property type="term" value="F:phosphatidylinositol binding"/>
    <property type="evidence" value="ECO:0007669"/>
    <property type="project" value="InterPro"/>
</dbReference>
<sequence length="549" mass="62695">MFRSGNSFEEIVNKATSEKLTSENWELILEICDRVNDDTSSVSDCFAIINKRLLNRNPNVVYYTLSLTESLVKNCGKPAQEQVASRSFTSTLVRIIGDKTVNNAIKQRVLGDVQQWAFDFRQDPDLSLMEETYRNLQSQGNHFPRPQKPQKVPKEELDRKLEEEELQLALALSLSDIDTHKRTPAQIRTEISRQQTIRTQKRETSGQFRENTSSKLDEQTASKSKKPLVKVKALFDFTPTEPGELGFVKGDVITVLDQKYRDWWGGELRGKQGIFPANFVQPVKDTKSAQMELSTFEDLVMGEAHNIEVLLRMLSRMDPQRDNLSENVEMQNLYTSTITLRPRIVKLIGEYSKKKDELINLDTQLQTAMNTYDVLMKESQQKGPMNGQYGYSNYGGNSTQIAYQGQQQPYQQPVYNAPADFKQGETNVAGYSQNSNPNPRPQPPIGYSEPTFQHQNANYSVQTQPQVHQPQQANIQYQQSGFQDAALQRPPVYQNPQAQAQNPQQYNVHHPQQPGYYTAQQHQGSPGYSVSPSHQNPQNQNVDQQQYYK</sequence>
<evidence type="ECO:0000256" key="1">
    <source>
        <dbReference type="ARBA" id="ARBA00002654"/>
    </source>
</evidence>
<reference evidence="16 17" key="1">
    <citation type="journal article" date="2018" name="MBio">
        <title>Comparative Genomics Reveals the Core Gene Toolbox for the Fungus-Insect Symbiosis.</title>
        <authorList>
            <person name="Wang Y."/>
            <person name="Stata M."/>
            <person name="Wang W."/>
            <person name="Stajich J.E."/>
            <person name="White M.M."/>
            <person name="Moncalvo J.M."/>
        </authorList>
    </citation>
    <scope>NUCLEOTIDE SEQUENCE [LARGE SCALE GENOMIC DNA]</scope>
    <source>
        <strain evidence="16 17">AUS-77-4</strain>
    </source>
</reference>
<evidence type="ECO:0000313" key="17">
    <source>
        <dbReference type="Proteomes" id="UP000245699"/>
    </source>
</evidence>
<evidence type="ECO:0000256" key="2">
    <source>
        <dbReference type="ARBA" id="ARBA00004608"/>
    </source>
</evidence>
<feature type="region of interest" description="Disordered" evidence="13">
    <location>
        <begin position="427"/>
        <end position="452"/>
    </location>
</feature>
<evidence type="ECO:0000313" key="16">
    <source>
        <dbReference type="EMBL" id="PVU85826.1"/>
    </source>
</evidence>
<feature type="region of interest" description="Disordered" evidence="13">
    <location>
        <begin position="192"/>
        <end position="223"/>
    </location>
</feature>
<dbReference type="PRINTS" id="PR00499">
    <property type="entry name" value="P67PHOX"/>
</dbReference>
<name>A0A2T9Y0D9_9FUNG</name>
<dbReference type="GO" id="GO:0033565">
    <property type="term" value="C:ESCRT-0 complex"/>
    <property type="evidence" value="ECO:0007669"/>
    <property type="project" value="TreeGrafter"/>
</dbReference>
<evidence type="ECO:0000256" key="9">
    <source>
        <dbReference type="ARBA" id="ARBA00022927"/>
    </source>
</evidence>
<dbReference type="SUPFAM" id="SSF48464">
    <property type="entry name" value="ENTH/VHS domain"/>
    <property type="match status" value="1"/>
</dbReference>
<evidence type="ECO:0000256" key="13">
    <source>
        <dbReference type="SAM" id="MobiDB-lite"/>
    </source>
</evidence>
<keyword evidence="6 12" id="KW-0728">SH3 domain</keyword>
<dbReference type="Pfam" id="PF00018">
    <property type="entry name" value="SH3_1"/>
    <property type="match status" value="1"/>
</dbReference>
<dbReference type="InterPro" id="IPR050670">
    <property type="entry name" value="STAM"/>
</dbReference>
<evidence type="ECO:0000259" key="14">
    <source>
        <dbReference type="PROSITE" id="PS50002"/>
    </source>
</evidence>
<dbReference type="CDD" id="cd11805">
    <property type="entry name" value="SH3_GRB2_like_C"/>
    <property type="match status" value="1"/>
</dbReference>
<feature type="domain" description="VHS" evidence="15">
    <location>
        <begin position="15"/>
        <end position="144"/>
    </location>
</feature>
<proteinExistence type="inferred from homology"/>
<dbReference type="Pfam" id="PF00790">
    <property type="entry name" value="VHS"/>
    <property type="match status" value="1"/>
</dbReference>
<evidence type="ECO:0000256" key="3">
    <source>
        <dbReference type="ARBA" id="ARBA00009666"/>
    </source>
</evidence>
<dbReference type="InterPro" id="IPR008942">
    <property type="entry name" value="ENTH_VHS"/>
</dbReference>
<dbReference type="GO" id="GO:0043328">
    <property type="term" value="P:protein transport to vacuole involved in ubiquitin-dependent protein catabolic process via the multivesicular body sorting pathway"/>
    <property type="evidence" value="ECO:0007669"/>
    <property type="project" value="TreeGrafter"/>
</dbReference>
<dbReference type="PANTHER" id="PTHR45929">
    <property type="entry name" value="JAK PATHWAY SIGNAL TRANSDUCTION ADAPTOR MOLECULE"/>
    <property type="match status" value="1"/>
</dbReference>
<dbReference type="InterPro" id="IPR002014">
    <property type="entry name" value="VHS_dom"/>
</dbReference>
<keyword evidence="7" id="KW-0813">Transport</keyword>
<dbReference type="SMART" id="SM00288">
    <property type="entry name" value="VHS"/>
    <property type="match status" value="1"/>
</dbReference>
<dbReference type="PANTHER" id="PTHR45929:SF3">
    <property type="entry name" value="JAK PATHWAY SIGNAL TRANSDUCTION ADAPTOR MOLECULE"/>
    <property type="match status" value="1"/>
</dbReference>
<feature type="compositionally biased region" description="Polar residues" evidence="13">
    <location>
        <begin position="205"/>
        <end position="214"/>
    </location>
</feature>
<comment type="caution">
    <text evidence="16">The sequence shown here is derived from an EMBL/GenBank/DDBJ whole genome shotgun (WGS) entry which is preliminary data.</text>
</comment>
<evidence type="ECO:0000256" key="4">
    <source>
        <dbReference type="ARBA" id="ARBA00017923"/>
    </source>
</evidence>
<keyword evidence="17" id="KW-1185">Reference proteome</keyword>
<dbReference type="OrthoDB" id="10255964at2759"/>
<keyword evidence="9" id="KW-0653">Protein transport</keyword>
<evidence type="ECO:0000259" key="15">
    <source>
        <dbReference type="PROSITE" id="PS50179"/>
    </source>
</evidence>
<dbReference type="SUPFAM" id="SSF50044">
    <property type="entry name" value="SH3-domain"/>
    <property type="match status" value="1"/>
</dbReference>
<dbReference type="PRINTS" id="PR00452">
    <property type="entry name" value="SH3DOMAIN"/>
</dbReference>
<feature type="domain" description="SH3" evidence="14">
    <location>
        <begin position="226"/>
        <end position="285"/>
    </location>
</feature>
<dbReference type="Proteomes" id="UP000245699">
    <property type="component" value="Unassembled WGS sequence"/>
</dbReference>